<sequence>MIPFLNRNQNLSKSSIEQISQLIDKGVKPENIILFGHSFGGAIASEVLRHFSDRDVKLGGIVFTSTFSSFHTAIKHFPMPQTKILSMLPSFRLKGILKALNLEFDIVDNLQKSQNEKMPIVIINHMEDKLIPLSAQLAIAMLDDAQKPKDEKMPNYIEDELTVIAIRSGRYLIKVYDDLGGSHNNILGSAKLTRELKEVVLSKVTSRTR</sequence>
<dbReference type="SUPFAM" id="SSF53474">
    <property type="entry name" value="alpha/beta-Hydrolases"/>
    <property type="match status" value="1"/>
</dbReference>
<evidence type="ECO:0000313" key="2">
    <source>
        <dbReference type="EMBL" id="XBS67110.1"/>
    </source>
</evidence>
<name>A0AAU7Q240_9RICK</name>
<dbReference type="PANTHER" id="PTHR12277:SF81">
    <property type="entry name" value="PROTEIN ABHD13"/>
    <property type="match status" value="1"/>
</dbReference>
<dbReference type="EMBL" id="CP157942">
    <property type="protein sequence ID" value="XBS67110.1"/>
    <property type="molecule type" value="Genomic_DNA"/>
</dbReference>
<reference evidence="2" key="1">
    <citation type="submission" date="2024-06" db="EMBL/GenBank/DDBJ databases">
        <authorList>
            <person name="Dussert Y."/>
            <person name="Peccoud J."/>
            <person name="Pigeault R."/>
        </authorList>
    </citation>
    <scope>NUCLEOTIDE SEQUENCE</scope>
    <source>
        <strain evidence="2">WArc</strain>
    </source>
</reference>
<dbReference type="RefSeq" id="WP_349967635.1">
    <property type="nucleotide sequence ID" value="NZ_CP157942.1"/>
</dbReference>
<protein>
    <submittedName>
        <fullName evidence="2">Alpha/beta hydrolase</fullName>
    </submittedName>
</protein>
<dbReference type="InterPro" id="IPR003140">
    <property type="entry name" value="PLipase/COase/thioEstase"/>
</dbReference>
<dbReference type="Gene3D" id="3.40.50.1820">
    <property type="entry name" value="alpha/beta hydrolase"/>
    <property type="match status" value="1"/>
</dbReference>
<keyword evidence="2" id="KW-0378">Hydrolase</keyword>
<dbReference type="Pfam" id="PF02230">
    <property type="entry name" value="Abhydrolase_2"/>
    <property type="match status" value="1"/>
</dbReference>
<dbReference type="InterPro" id="IPR029058">
    <property type="entry name" value="AB_hydrolase_fold"/>
</dbReference>
<dbReference type="GO" id="GO:0016787">
    <property type="term" value="F:hydrolase activity"/>
    <property type="evidence" value="ECO:0007669"/>
    <property type="project" value="UniProtKB-KW"/>
</dbReference>
<organism evidence="2">
    <name type="scientific">Wolbachia endosymbiont of Armadillidium arcangelii</name>
    <dbReference type="NCBI Taxonomy" id="3158571"/>
    <lineage>
        <taxon>Bacteria</taxon>
        <taxon>Pseudomonadati</taxon>
        <taxon>Pseudomonadota</taxon>
        <taxon>Alphaproteobacteria</taxon>
        <taxon>Rickettsiales</taxon>
        <taxon>Anaplasmataceae</taxon>
        <taxon>Wolbachieae</taxon>
        <taxon>Wolbachia</taxon>
    </lineage>
</organism>
<dbReference type="PANTHER" id="PTHR12277">
    <property type="entry name" value="ALPHA/BETA HYDROLASE DOMAIN-CONTAINING PROTEIN"/>
    <property type="match status" value="1"/>
</dbReference>
<evidence type="ECO:0000259" key="1">
    <source>
        <dbReference type="Pfam" id="PF02230"/>
    </source>
</evidence>
<proteinExistence type="predicted"/>
<accession>A0AAU7Q240</accession>
<gene>
    <name evidence="2" type="ORF">ABLO99_08230</name>
</gene>
<dbReference type="AlphaFoldDB" id="A0AAU7Q240"/>
<feature type="domain" description="Phospholipase/carboxylesterase/thioesterase" evidence="1">
    <location>
        <begin position="15"/>
        <end position="82"/>
    </location>
</feature>